<dbReference type="Gene3D" id="2.40.50.140">
    <property type="entry name" value="Nucleic acid-binding proteins"/>
    <property type="match status" value="1"/>
</dbReference>
<evidence type="ECO:0000313" key="9">
    <source>
        <dbReference type="EMBL" id="OGZ95532.1"/>
    </source>
</evidence>
<dbReference type="Gene3D" id="2.30.30.30">
    <property type="match status" value="1"/>
</dbReference>
<protein>
    <recommendedName>
        <fullName evidence="4 5">Large ribosomal subunit protein uL2</fullName>
    </recommendedName>
</protein>
<dbReference type="InterPro" id="IPR014726">
    <property type="entry name" value="Ribosomal_uL2_dom3"/>
</dbReference>
<evidence type="ECO:0000313" key="10">
    <source>
        <dbReference type="Proteomes" id="UP000178574"/>
    </source>
</evidence>
<evidence type="ECO:0000256" key="2">
    <source>
        <dbReference type="ARBA" id="ARBA00022980"/>
    </source>
</evidence>
<keyword evidence="5" id="KW-0699">rRNA-binding</keyword>
<dbReference type="FunFam" id="4.10.950.10:FF:000001">
    <property type="entry name" value="50S ribosomal protein L2"/>
    <property type="match status" value="1"/>
</dbReference>
<feature type="region of interest" description="Disordered" evidence="6">
    <location>
        <begin position="222"/>
        <end position="278"/>
    </location>
</feature>
<dbReference type="InterPro" id="IPR002171">
    <property type="entry name" value="Ribosomal_uL2"/>
</dbReference>
<dbReference type="GO" id="GO:0016740">
    <property type="term" value="F:transferase activity"/>
    <property type="evidence" value="ECO:0007669"/>
    <property type="project" value="InterPro"/>
</dbReference>
<feature type="compositionally biased region" description="Basic residues" evidence="6">
    <location>
        <begin position="257"/>
        <end position="278"/>
    </location>
</feature>
<keyword evidence="2 5" id="KW-0689">Ribosomal protein</keyword>
<dbReference type="GO" id="GO:0003735">
    <property type="term" value="F:structural constituent of ribosome"/>
    <property type="evidence" value="ECO:0007669"/>
    <property type="project" value="InterPro"/>
</dbReference>
<keyword evidence="5" id="KW-0694">RNA-binding</keyword>
<dbReference type="PIRSF" id="PIRSF002158">
    <property type="entry name" value="Ribosomal_L2"/>
    <property type="match status" value="1"/>
</dbReference>
<accession>A0A1G2K7X6</accession>
<organism evidence="9 10">
    <name type="scientific">Candidatus Sungbacteria bacterium RIFCSPHIGHO2_01_FULL_50_25</name>
    <dbReference type="NCBI Taxonomy" id="1802265"/>
    <lineage>
        <taxon>Bacteria</taxon>
        <taxon>Candidatus Sungiibacteriota</taxon>
    </lineage>
</organism>
<feature type="domain" description="Large ribosomal subunit protein uL2 RNA-binding" evidence="8">
    <location>
        <begin position="43"/>
        <end position="119"/>
    </location>
</feature>
<gene>
    <name evidence="5" type="primary">rplB</name>
    <name evidence="9" type="ORF">A2847_01065</name>
</gene>
<comment type="caution">
    <text evidence="9">The sequence shown here is derived from an EMBL/GenBank/DDBJ whole genome shotgun (WGS) entry which is preliminary data.</text>
</comment>
<dbReference type="SUPFAM" id="SSF50249">
    <property type="entry name" value="Nucleic acid-binding proteins"/>
    <property type="match status" value="1"/>
</dbReference>
<dbReference type="InterPro" id="IPR022669">
    <property type="entry name" value="Ribosomal_uL2_C"/>
</dbReference>
<dbReference type="GO" id="GO:0006412">
    <property type="term" value="P:translation"/>
    <property type="evidence" value="ECO:0007669"/>
    <property type="project" value="UniProtKB-UniRule"/>
</dbReference>
<dbReference type="Gene3D" id="4.10.950.10">
    <property type="entry name" value="Ribosomal protein L2, domain 3"/>
    <property type="match status" value="1"/>
</dbReference>
<dbReference type="InterPro" id="IPR022671">
    <property type="entry name" value="Ribosomal_uL2_CS"/>
</dbReference>
<dbReference type="InterPro" id="IPR012340">
    <property type="entry name" value="NA-bd_OB-fold"/>
</dbReference>
<dbReference type="NCBIfam" id="TIGR01171">
    <property type="entry name" value="rplB_bact"/>
    <property type="match status" value="1"/>
</dbReference>
<dbReference type="FunFam" id="2.30.30.30:FF:000001">
    <property type="entry name" value="50S ribosomal protein L2"/>
    <property type="match status" value="1"/>
</dbReference>
<dbReference type="GO" id="GO:0015934">
    <property type="term" value="C:large ribosomal subunit"/>
    <property type="evidence" value="ECO:0007669"/>
    <property type="project" value="InterPro"/>
</dbReference>
<dbReference type="PANTHER" id="PTHR13691">
    <property type="entry name" value="RIBOSOMAL PROTEIN L2"/>
    <property type="match status" value="1"/>
</dbReference>
<dbReference type="InterPro" id="IPR008991">
    <property type="entry name" value="Translation_prot_SH3-like_sf"/>
</dbReference>
<dbReference type="Pfam" id="PF00181">
    <property type="entry name" value="Ribosomal_L2_N"/>
    <property type="match status" value="1"/>
</dbReference>
<proteinExistence type="inferred from homology"/>
<name>A0A1G2K7X6_9BACT</name>
<dbReference type="Pfam" id="PF03947">
    <property type="entry name" value="Ribosomal_L2_C"/>
    <property type="match status" value="1"/>
</dbReference>
<evidence type="ECO:0000256" key="5">
    <source>
        <dbReference type="HAMAP-Rule" id="MF_01320"/>
    </source>
</evidence>
<dbReference type="AlphaFoldDB" id="A0A1G2K7X6"/>
<dbReference type="HAMAP" id="MF_01320_B">
    <property type="entry name" value="Ribosomal_uL2_B"/>
    <property type="match status" value="1"/>
</dbReference>
<dbReference type="SUPFAM" id="SSF50104">
    <property type="entry name" value="Translation proteins SH3-like domain"/>
    <property type="match status" value="1"/>
</dbReference>
<evidence type="ECO:0000256" key="6">
    <source>
        <dbReference type="SAM" id="MobiDB-lite"/>
    </source>
</evidence>
<dbReference type="EMBL" id="MHQD01000031">
    <property type="protein sequence ID" value="OGZ95532.1"/>
    <property type="molecule type" value="Genomic_DNA"/>
</dbReference>
<feature type="domain" description="Large ribosomal subunit protein uL2 C-terminal" evidence="7">
    <location>
        <begin position="125"/>
        <end position="255"/>
    </location>
</feature>
<evidence type="ECO:0000259" key="8">
    <source>
        <dbReference type="SMART" id="SM01383"/>
    </source>
</evidence>
<dbReference type="PROSITE" id="PS00467">
    <property type="entry name" value="RIBOSOMAL_L2"/>
    <property type="match status" value="1"/>
</dbReference>
<dbReference type="InterPro" id="IPR022666">
    <property type="entry name" value="Ribosomal_uL2_RNA-bd_dom"/>
</dbReference>
<dbReference type="Proteomes" id="UP000178574">
    <property type="component" value="Unassembled WGS sequence"/>
</dbReference>
<dbReference type="PANTHER" id="PTHR13691:SF5">
    <property type="entry name" value="LARGE RIBOSOMAL SUBUNIT PROTEIN UL2M"/>
    <property type="match status" value="1"/>
</dbReference>
<comment type="subunit">
    <text evidence="5">Part of the 50S ribosomal subunit. Forms a bridge to the 30S subunit in the 70S ribosome.</text>
</comment>
<dbReference type="SMART" id="SM01382">
    <property type="entry name" value="Ribosomal_L2_C"/>
    <property type="match status" value="1"/>
</dbReference>
<sequence length="278" mass="31030">MHMKKYHPMTPSRRHMETVDWKEMITGSRPHKPLVSGFHRKKGRNAQGRITTRHKGGGAKRLWREIDFLYDKVGILARVESIEYDPNRSSLIALLSYRDGEKRYVLAPQGMKVGQEVLAAENAPVEIGNRMPLRGIPIGTLVYNIEFERGRGAQLVRSAGSGALVVAQEGVYTHIQLPSKEVRMIRSENWASVGALSNPEHSLMTIGKAGRARHMGIRPSVRGTAMNPVDHPHGGGEGRTTTGRRRGPATPWGKPARGVKTRNKRKKSSIFIVSRRKK</sequence>
<comment type="function">
    <text evidence="5">One of the primary rRNA binding proteins. Required for association of the 30S and 50S subunits to form the 70S ribosome, for tRNA binding and peptide bond formation. It has been suggested to have peptidyltransferase activity; this is somewhat controversial. Makes several contacts with the 16S rRNA in the 70S ribosome.</text>
</comment>
<evidence type="ECO:0000256" key="4">
    <source>
        <dbReference type="ARBA" id="ARBA00035242"/>
    </source>
</evidence>
<comment type="similarity">
    <text evidence="1 5">Belongs to the universal ribosomal protein uL2 family.</text>
</comment>
<dbReference type="GO" id="GO:0019843">
    <property type="term" value="F:rRNA binding"/>
    <property type="evidence" value="ECO:0007669"/>
    <property type="project" value="UniProtKB-UniRule"/>
</dbReference>
<dbReference type="SMART" id="SM01383">
    <property type="entry name" value="Ribosomal_L2"/>
    <property type="match status" value="1"/>
</dbReference>
<dbReference type="InterPro" id="IPR014722">
    <property type="entry name" value="Rib_uL2_dom2"/>
</dbReference>
<dbReference type="InterPro" id="IPR005880">
    <property type="entry name" value="Ribosomal_uL2_bac/org-type"/>
</dbReference>
<evidence type="ECO:0000259" key="7">
    <source>
        <dbReference type="SMART" id="SM01382"/>
    </source>
</evidence>
<evidence type="ECO:0000256" key="3">
    <source>
        <dbReference type="ARBA" id="ARBA00023274"/>
    </source>
</evidence>
<evidence type="ECO:0000256" key="1">
    <source>
        <dbReference type="ARBA" id="ARBA00005636"/>
    </source>
</evidence>
<keyword evidence="3 5" id="KW-0687">Ribonucleoprotein</keyword>
<reference evidence="9 10" key="1">
    <citation type="journal article" date="2016" name="Nat. Commun.">
        <title>Thousands of microbial genomes shed light on interconnected biogeochemical processes in an aquifer system.</title>
        <authorList>
            <person name="Anantharaman K."/>
            <person name="Brown C.T."/>
            <person name="Hug L.A."/>
            <person name="Sharon I."/>
            <person name="Castelle C.J."/>
            <person name="Probst A.J."/>
            <person name="Thomas B.C."/>
            <person name="Singh A."/>
            <person name="Wilkins M.J."/>
            <person name="Karaoz U."/>
            <person name="Brodie E.L."/>
            <person name="Williams K.H."/>
            <person name="Hubbard S.S."/>
            <person name="Banfield J.F."/>
        </authorList>
    </citation>
    <scope>NUCLEOTIDE SEQUENCE [LARGE SCALE GENOMIC DNA]</scope>
</reference>